<dbReference type="OrthoDB" id="1682943at2"/>
<dbReference type="AlphaFoldDB" id="A0A1I3F5K6"/>
<gene>
    <name evidence="4" type="ORF">SAMN04487861_11329</name>
</gene>
<dbReference type="Proteomes" id="UP000183639">
    <property type="component" value="Unassembled WGS sequence"/>
</dbReference>
<dbReference type="Gene3D" id="1.25.60.10">
    <property type="entry name" value="MgtE N-terminal domain-like"/>
    <property type="match status" value="1"/>
</dbReference>
<feature type="region of interest" description="Disordered" evidence="1">
    <location>
        <begin position="71"/>
        <end position="92"/>
    </location>
</feature>
<organism evidence="4 5">
    <name type="scientific">Selenomonas ruminantium</name>
    <dbReference type="NCBI Taxonomy" id="971"/>
    <lineage>
        <taxon>Bacteria</taxon>
        <taxon>Bacillati</taxon>
        <taxon>Bacillota</taxon>
        <taxon>Negativicutes</taxon>
        <taxon>Selenomonadales</taxon>
        <taxon>Selenomonadaceae</taxon>
        <taxon>Selenomonas</taxon>
    </lineage>
</organism>
<evidence type="ECO:0000313" key="4">
    <source>
        <dbReference type="EMBL" id="SFI06420.1"/>
    </source>
</evidence>
<reference evidence="4 5" key="1">
    <citation type="submission" date="2016-10" db="EMBL/GenBank/DDBJ databases">
        <authorList>
            <person name="de Groot N.N."/>
        </authorList>
    </citation>
    <scope>NUCLEOTIDE SEQUENCE [LARGE SCALE GENOMIC DNA]</scope>
    <source>
        <strain evidence="4 5">Z108</strain>
    </source>
</reference>
<keyword evidence="2" id="KW-0472">Membrane</keyword>
<dbReference type="InterPro" id="IPR038076">
    <property type="entry name" value="MgtE_N_sf"/>
</dbReference>
<evidence type="ECO:0000313" key="5">
    <source>
        <dbReference type="Proteomes" id="UP000183639"/>
    </source>
</evidence>
<dbReference type="Pfam" id="PF03448">
    <property type="entry name" value="MgtE_N"/>
    <property type="match status" value="1"/>
</dbReference>
<dbReference type="InterPro" id="IPR006668">
    <property type="entry name" value="Mg_transptr_MgtE_intracell_dom"/>
</dbReference>
<keyword evidence="2" id="KW-0812">Transmembrane</keyword>
<feature type="region of interest" description="Disordered" evidence="1">
    <location>
        <begin position="193"/>
        <end position="213"/>
    </location>
</feature>
<name>A0A1I3F5K6_SELRU</name>
<feature type="domain" description="Magnesium transporter MgtE intracellular" evidence="3">
    <location>
        <begin position="118"/>
        <end position="178"/>
    </location>
</feature>
<sequence length="213" mass="23906">MAGEKPKKKGKKIVKLLLMLFLLLVLIIGGFALGIYLRLFDTQEANEKLGLHNLPVVGQYFVKPAPTQAEMENTPVEDVKPDKDEKKQQSKKITISKKEIEKQMKEREAGERKRVSKLARLYNSMKPKDAAKAMDELDDDLCIAILQRMDESNAAKVLSEFEAGKTARLTQIMYEGTQKQLNTEDDVRKMLEAEQAKQNGENAEAAGNEAANP</sequence>
<dbReference type="SUPFAM" id="SSF158791">
    <property type="entry name" value="MgtE N-terminal domain-like"/>
    <property type="match status" value="1"/>
</dbReference>
<evidence type="ECO:0000256" key="1">
    <source>
        <dbReference type="SAM" id="MobiDB-lite"/>
    </source>
</evidence>
<dbReference type="RefSeq" id="WP_075443773.1">
    <property type="nucleotide sequence ID" value="NZ_FOQK01000013.1"/>
</dbReference>
<evidence type="ECO:0000259" key="3">
    <source>
        <dbReference type="Pfam" id="PF03448"/>
    </source>
</evidence>
<feature type="compositionally biased region" description="Basic and acidic residues" evidence="1">
    <location>
        <begin position="77"/>
        <end position="88"/>
    </location>
</feature>
<accession>A0A1I3F5K6</accession>
<feature type="compositionally biased region" description="Low complexity" evidence="1">
    <location>
        <begin position="196"/>
        <end position="213"/>
    </location>
</feature>
<dbReference type="EMBL" id="FOQK01000013">
    <property type="protein sequence ID" value="SFI06420.1"/>
    <property type="molecule type" value="Genomic_DNA"/>
</dbReference>
<evidence type="ECO:0000256" key="2">
    <source>
        <dbReference type="SAM" id="Phobius"/>
    </source>
</evidence>
<proteinExistence type="predicted"/>
<feature type="transmembrane region" description="Helical" evidence="2">
    <location>
        <begin position="16"/>
        <end position="37"/>
    </location>
</feature>
<protein>
    <submittedName>
        <fullName evidence="4">MgtE intracellular N domain-containing protein</fullName>
    </submittedName>
</protein>
<keyword evidence="2" id="KW-1133">Transmembrane helix</keyword>